<protein>
    <submittedName>
        <fullName evidence="2">Protein-ADP-ribose hydrolase</fullName>
    </submittedName>
</protein>
<dbReference type="PANTHER" id="PTHR11106">
    <property type="entry name" value="GANGLIOSIDE INDUCED DIFFERENTIATION ASSOCIATED PROTEIN 2-RELATED"/>
    <property type="match status" value="1"/>
</dbReference>
<comment type="caution">
    <text evidence="2">The sequence shown here is derived from an EMBL/GenBank/DDBJ whole genome shotgun (WGS) entry which is preliminary data.</text>
</comment>
<dbReference type="Gene3D" id="3.40.220.10">
    <property type="entry name" value="Leucine Aminopeptidase, subunit E, domain 1"/>
    <property type="match status" value="1"/>
</dbReference>
<organism evidence="2 3">
    <name type="scientific">Desulfomonile tiedjei</name>
    <dbReference type="NCBI Taxonomy" id="2358"/>
    <lineage>
        <taxon>Bacteria</taxon>
        <taxon>Pseudomonadati</taxon>
        <taxon>Thermodesulfobacteriota</taxon>
        <taxon>Desulfomonilia</taxon>
        <taxon>Desulfomonilales</taxon>
        <taxon>Desulfomonilaceae</taxon>
        <taxon>Desulfomonile</taxon>
    </lineage>
</organism>
<evidence type="ECO:0000313" key="2">
    <source>
        <dbReference type="EMBL" id="MBI5249836.1"/>
    </source>
</evidence>
<keyword evidence="2" id="KW-0378">Hydrolase</keyword>
<proteinExistence type="predicted"/>
<dbReference type="Pfam" id="PF01661">
    <property type="entry name" value="Macro"/>
    <property type="match status" value="1"/>
</dbReference>
<dbReference type="NCBIfam" id="NF003163">
    <property type="entry name" value="PRK04143.1"/>
    <property type="match status" value="1"/>
</dbReference>
<dbReference type="InterPro" id="IPR043472">
    <property type="entry name" value="Macro_dom-like"/>
</dbReference>
<dbReference type="AlphaFoldDB" id="A0A9D6V4H3"/>
<dbReference type="GO" id="GO:0016787">
    <property type="term" value="F:hydrolase activity"/>
    <property type="evidence" value="ECO:0007669"/>
    <property type="project" value="UniProtKB-KW"/>
</dbReference>
<dbReference type="PANTHER" id="PTHR11106:SF27">
    <property type="entry name" value="MACRO DOMAIN-CONTAINING PROTEIN"/>
    <property type="match status" value="1"/>
</dbReference>
<sequence>MNHEKRLDHLLDYLLGEHSGRTQASPPGDYATKRALLRKLVNIRPPRPISDDFIRVQDTFLQEEASEKGTVSVADIPQRPWDDRILLWQGDITRLKVDAIVNAANSKLLGCFVPCHSCIDNAIHTYAGVQLRGACHDLMQVQGHDEETGTTKITLAYNLPSRYVLHTVGPIVKGTVTQKHRDELASCYHSCFTLAKEHGLGSIAFCCISTGEFRFPKRAAAEIAVQTAREFLANDLQVKRVVFNVFRDDDYEIYHDLLGRNEHEI</sequence>
<dbReference type="InterPro" id="IPR002589">
    <property type="entry name" value="Macro_dom"/>
</dbReference>
<dbReference type="CDD" id="cd02908">
    <property type="entry name" value="Macro_OAADPr_deacetylase"/>
    <property type="match status" value="1"/>
</dbReference>
<accession>A0A9D6V4H3</accession>
<feature type="domain" description="Macro" evidence="1">
    <location>
        <begin position="72"/>
        <end position="262"/>
    </location>
</feature>
<dbReference type="PROSITE" id="PS51154">
    <property type="entry name" value="MACRO"/>
    <property type="match status" value="1"/>
</dbReference>
<reference evidence="2" key="1">
    <citation type="submission" date="2020-07" db="EMBL/GenBank/DDBJ databases">
        <title>Huge and variable diversity of episymbiotic CPR bacteria and DPANN archaea in groundwater ecosystems.</title>
        <authorList>
            <person name="He C.Y."/>
            <person name="Keren R."/>
            <person name="Whittaker M."/>
            <person name="Farag I.F."/>
            <person name="Doudna J."/>
            <person name="Cate J.H.D."/>
            <person name="Banfield J.F."/>
        </authorList>
    </citation>
    <scope>NUCLEOTIDE SEQUENCE</scope>
    <source>
        <strain evidence="2">NC_groundwater_1664_Pr3_B-0.1um_52_9</strain>
    </source>
</reference>
<dbReference type="EMBL" id="JACRDE010000270">
    <property type="protein sequence ID" value="MBI5249836.1"/>
    <property type="molecule type" value="Genomic_DNA"/>
</dbReference>
<evidence type="ECO:0000259" key="1">
    <source>
        <dbReference type="PROSITE" id="PS51154"/>
    </source>
</evidence>
<name>A0A9D6V4H3_9BACT</name>
<evidence type="ECO:0000313" key="3">
    <source>
        <dbReference type="Proteomes" id="UP000807825"/>
    </source>
</evidence>
<dbReference type="Proteomes" id="UP000807825">
    <property type="component" value="Unassembled WGS sequence"/>
</dbReference>
<dbReference type="SMART" id="SM00506">
    <property type="entry name" value="A1pp"/>
    <property type="match status" value="1"/>
</dbReference>
<dbReference type="SUPFAM" id="SSF52949">
    <property type="entry name" value="Macro domain-like"/>
    <property type="match status" value="1"/>
</dbReference>
<gene>
    <name evidence="2" type="ORF">HY912_10100</name>
</gene>